<dbReference type="Proteomes" id="UP000596004">
    <property type="component" value="Chromosome"/>
</dbReference>
<evidence type="ECO:0008006" key="3">
    <source>
        <dbReference type="Google" id="ProtNLM"/>
    </source>
</evidence>
<reference evidence="2" key="1">
    <citation type="submission" date="2020-11" db="EMBL/GenBank/DDBJ databases">
        <title>Connecting structure to function with the recovery of over 1000 high-quality activated sludge metagenome-assembled genomes encoding full-length rRNA genes using long-read sequencing.</title>
        <authorList>
            <person name="Singleton C.M."/>
            <person name="Petriglieri F."/>
            <person name="Kristensen J.M."/>
            <person name="Kirkegaard R.H."/>
            <person name="Michaelsen T.Y."/>
            <person name="Andersen M.H."/>
            <person name="Karst S.M."/>
            <person name="Dueholm M.S."/>
            <person name="Nielsen P.H."/>
            <person name="Albertsen M."/>
        </authorList>
    </citation>
    <scope>NUCLEOTIDE SEQUENCE</scope>
    <source>
        <strain evidence="2">Fred_18-Q3-R57-64_BAT3C.431</strain>
    </source>
</reference>
<organism evidence="2">
    <name type="scientific">Candidatus Iainarchaeum sp</name>
    <dbReference type="NCBI Taxonomy" id="3101447"/>
    <lineage>
        <taxon>Archaea</taxon>
        <taxon>Candidatus Iainarchaeota</taxon>
        <taxon>Candidatus Iainarchaeia</taxon>
        <taxon>Candidatus Iainarchaeales</taxon>
        <taxon>Candidatus Iainarchaeaceae</taxon>
        <taxon>Candidatus Iainarchaeum</taxon>
    </lineage>
</organism>
<evidence type="ECO:0000256" key="1">
    <source>
        <dbReference type="SAM" id="Phobius"/>
    </source>
</evidence>
<dbReference type="AlphaFoldDB" id="A0A7T9I0T5"/>
<keyword evidence="1" id="KW-1133">Transmembrane helix</keyword>
<proteinExistence type="predicted"/>
<evidence type="ECO:0000313" key="2">
    <source>
        <dbReference type="EMBL" id="QQR92269.1"/>
    </source>
</evidence>
<feature type="transmembrane region" description="Helical" evidence="1">
    <location>
        <begin position="12"/>
        <end position="37"/>
    </location>
</feature>
<keyword evidence="1" id="KW-0812">Transmembrane</keyword>
<keyword evidence="1" id="KW-0472">Membrane</keyword>
<protein>
    <recommendedName>
        <fullName evidence="3">Class III signal peptide-containing protein</fullName>
    </recommendedName>
</protein>
<accession>A0A7T9I0T5</accession>
<sequence length="211" mass="22906">MRLVASRNAQSALEYVLLYGGALIILVLMLALLVTIVPQNYNWVSQQAEKSYDEQVCDQIGDHSFSRCRVSDSVAPGDVSGFNISFSPSSPRTIYLSWVWPGDDGLMQGGVVESVEITFVHDSLTGGLGVDAIRDPVQFTLLRQNGDLLHGPLEDAGSFNVPIPSPRQPGVLEVLLVQFPPGMNGTYYFGIRAVDDAGNVSKNIITNTYTV</sequence>
<name>A0A7T9I0T5_9ARCH</name>
<gene>
    <name evidence="2" type="ORF">IPJ89_03875</name>
</gene>
<dbReference type="EMBL" id="CP064981">
    <property type="protein sequence ID" value="QQR92269.1"/>
    <property type="molecule type" value="Genomic_DNA"/>
</dbReference>